<sequence length="247" mass="28433">MADKTAATAAEQTQKKWEKPKGAALEEEADFLQEIYEDIQEGEVSAEAIMNRIFVRHKVLYLKSKFGYEAASAVTRKLDAMLLKTPEMEEDEIEQAIADKLARMLNLQIKEAFKSAKDRTHITCDTVTGSTLPTTTPPTFPTTQKKWKTWERFGAPQQIVSWIRDGVPIQYSPPVRPPPIRDNPALVPHIEEQSTNDFSKVETLRSWKDKDQQAWPIYRAVPHGAQKERPWPPVWTFKVWSLGRRRF</sequence>
<reference evidence="2" key="1">
    <citation type="submission" date="2021-05" db="EMBL/GenBank/DDBJ databases">
        <title>A free-living protist that lacks canonical eukaryotic 1 DNA replication and segregation systems.</title>
        <authorList>
            <person name="Salas-Leiva D.E."/>
            <person name="Tromer E.C."/>
            <person name="Curtis B.A."/>
            <person name="Jerlstrom-Hultqvist J."/>
            <person name="Kolisko M."/>
            <person name="Yi Z."/>
            <person name="Salas-Leiva J.S."/>
            <person name="Gallot-Lavallee L."/>
            <person name="Kops G.J.P.L."/>
            <person name="Archibald J.M."/>
            <person name="Simpson A.G.B."/>
            <person name="Roger A.J."/>
        </authorList>
    </citation>
    <scope>NUCLEOTIDE SEQUENCE</scope>
    <source>
        <strain evidence="2">BICM</strain>
    </source>
</reference>
<protein>
    <submittedName>
        <fullName evidence="2">Uncharacterized protein</fullName>
    </submittedName>
</protein>
<feature type="region of interest" description="Disordered" evidence="1">
    <location>
        <begin position="1"/>
        <end position="23"/>
    </location>
</feature>
<proteinExistence type="predicted"/>
<evidence type="ECO:0000313" key="3">
    <source>
        <dbReference type="Proteomes" id="UP000717585"/>
    </source>
</evidence>
<keyword evidence="3" id="KW-1185">Reference proteome</keyword>
<dbReference type="Proteomes" id="UP000717585">
    <property type="component" value="Unassembled WGS sequence"/>
</dbReference>
<evidence type="ECO:0000256" key="1">
    <source>
        <dbReference type="SAM" id="MobiDB-lite"/>
    </source>
</evidence>
<gene>
    <name evidence="2" type="ORF">J8273_0466</name>
</gene>
<name>A0A8J6E374_9EUKA</name>
<feature type="compositionally biased region" description="Low complexity" evidence="1">
    <location>
        <begin position="1"/>
        <end position="12"/>
    </location>
</feature>
<dbReference type="AlphaFoldDB" id="A0A8J6E374"/>
<comment type="caution">
    <text evidence="2">The sequence shown here is derived from an EMBL/GenBank/DDBJ whole genome shotgun (WGS) entry which is preliminary data.</text>
</comment>
<dbReference type="EMBL" id="JAHDYR010000012">
    <property type="protein sequence ID" value="KAG9395246.1"/>
    <property type="molecule type" value="Genomic_DNA"/>
</dbReference>
<organism evidence="2 3">
    <name type="scientific">Carpediemonas membranifera</name>
    <dbReference type="NCBI Taxonomy" id="201153"/>
    <lineage>
        <taxon>Eukaryota</taxon>
        <taxon>Metamonada</taxon>
        <taxon>Carpediemonas-like organisms</taxon>
        <taxon>Carpediemonas</taxon>
    </lineage>
</organism>
<evidence type="ECO:0000313" key="2">
    <source>
        <dbReference type="EMBL" id="KAG9395246.1"/>
    </source>
</evidence>
<accession>A0A8J6E374</accession>